<proteinExistence type="predicted"/>
<evidence type="ECO:0000256" key="1">
    <source>
        <dbReference type="SAM" id="SignalP"/>
    </source>
</evidence>
<comment type="caution">
    <text evidence="2">The sequence shown here is derived from an EMBL/GenBank/DDBJ whole genome shotgun (WGS) entry which is preliminary data.</text>
</comment>
<dbReference type="EMBL" id="JAFLRJ010000102">
    <property type="protein sequence ID" value="MBO0512517.1"/>
    <property type="molecule type" value="Genomic_DNA"/>
</dbReference>
<evidence type="ECO:0000313" key="3">
    <source>
        <dbReference type="Proteomes" id="UP000664167"/>
    </source>
</evidence>
<keyword evidence="3" id="KW-1185">Reference proteome</keyword>
<gene>
    <name evidence="2" type="ORF">J0695_11945</name>
</gene>
<accession>A0A939F7S1</accession>
<reference evidence="2" key="1">
    <citation type="submission" date="2021-03" db="EMBL/GenBank/DDBJ databases">
        <title>Streptomyces poriferae sp. nov., a novel marine sponge-derived Actinobacteria species with anti-MRSA activity.</title>
        <authorList>
            <person name="Sandoval-Powers M."/>
            <person name="Kralova S."/>
            <person name="Nguyen G.-S."/>
            <person name="Fawwal D."/>
            <person name="Degnes K."/>
            <person name="Klinkenberg G."/>
            <person name="Sletta H."/>
            <person name="Wentzel A."/>
            <person name="Liles M.R."/>
        </authorList>
    </citation>
    <scope>NUCLEOTIDE SEQUENCE</scope>
    <source>
        <strain evidence="2">DSM 41794</strain>
    </source>
</reference>
<dbReference type="RefSeq" id="WP_206961927.1">
    <property type="nucleotide sequence ID" value="NZ_BAAAJJ010000002.1"/>
</dbReference>
<feature type="signal peptide" evidence="1">
    <location>
        <begin position="1"/>
        <end position="20"/>
    </location>
</feature>
<feature type="chain" id="PRO_5038821382" description="Secreted protein" evidence="1">
    <location>
        <begin position="21"/>
        <end position="125"/>
    </location>
</feature>
<protein>
    <recommendedName>
        <fullName evidence="4">Secreted protein</fullName>
    </recommendedName>
</protein>
<dbReference type="Proteomes" id="UP000664167">
    <property type="component" value="Unassembled WGS sequence"/>
</dbReference>
<dbReference type="AlphaFoldDB" id="A0A939F7S1"/>
<name>A0A939F7S1_9ACTN</name>
<sequence length="125" mass="12630">MRRIALAAAGATLALTAALAGCSAVDKAVDCVQTADAIASNVNNLQQAVTNAANDPTQADQALDDISKNLKSLGDKTDDADLSKSIDSLNTAVDNVRSSIKNGDNTPDISPVADAASELGKVCTS</sequence>
<evidence type="ECO:0008006" key="4">
    <source>
        <dbReference type="Google" id="ProtNLM"/>
    </source>
</evidence>
<organism evidence="2 3">
    <name type="scientific">Streptomyces beijiangensis</name>
    <dbReference type="NCBI Taxonomy" id="163361"/>
    <lineage>
        <taxon>Bacteria</taxon>
        <taxon>Bacillati</taxon>
        <taxon>Actinomycetota</taxon>
        <taxon>Actinomycetes</taxon>
        <taxon>Kitasatosporales</taxon>
        <taxon>Streptomycetaceae</taxon>
        <taxon>Streptomyces</taxon>
    </lineage>
</organism>
<keyword evidence="1" id="KW-0732">Signal</keyword>
<evidence type="ECO:0000313" key="2">
    <source>
        <dbReference type="EMBL" id="MBO0512517.1"/>
    </source>
</evidence>
<dbReference type="PROSITE" id="PS51257">
    <property type="entry name" value="PROKAR_LIPOPROTEIN"/>
    <property type="match status" value="1"/>
</dbReference>